<reference evidence="4" key="1">
    <citation type="submission" date="2024-04" db="EMBL/GenBank/DDBJ databases">
        <title>Salinicola lusitanus LLJ914,a marine bacterium isolated from the Okinawa Trough.</title>
        <authorList>
            <person name="Li J."/>
        </authorList>
    </citation>
    <scope>NUCLEOTIDE SEQUENCE [LARGE SCALE GENOMIC DNA]</scope>
</reference>
<keyword evidence="2" id="KW-1133">Transmembrane helix</keyword>
<dbReference type="EMBL" id="JBBPFD010000009">
    <property type="protein sequence ID" value="KAK7913011.1"/>
    <property type="molecule type" value="Genomic_DNA"/>
</dbReference>
<feature type="compositionally biased region" description="Polar residues" evidence="1">
    <location>
        <begin position="161"/>
        <end position="172"/>
    </location>
</feature>
<dbReference type="AlphaFoldDB" id="A0AAW0NZB7"/>
<proteinExistence type="predicted"/>
<feature type="transmembrane region" description="Helical" evidence="2">
    <location>
        <begin position="6"/>
        <end position="24"/>
    </location>
</feature>
<organism evidence="3 4">
    <name type="scientific">Mugilogobius chulae</name>
    <name type="common">yellowstripe goby</name>
    <dbReference type="NCBI Taxonomy" id="88201"/>
    <lineage>
        <taxon>Eukaryota</taxon>
        <taxon>Metazoa</taxon>
        <taxon>Chordata</taxon>
        <taxon>Craniata</taxon>
        <taxon>Vertebrata</taxon>
        <taxon>Euteleostomi</taxon>
        <taxon>Actinopterygii</taxon>
        <taxon>Neopterygii</taxon>
        <taxon>Teleostei</taxon>
        <taxon>Neoteleostei</taxon>
        <taxon>Acanthomorphata</taxon>
        <taxon>Gobiaria</taxon>
        <taxon>Gobiiformes</taxon>
        <taxon>Gobioidei</taxon>
        <taxon>Gobiidae</taxon>
        <taxon>Gobionellinae</taxon>
        <taxon>Mugilogobius</taxon>
    </lineage>
</organism>
<sequence>MVVVLFYTTILGSILTFSITVWYAGSTAKCFVFSAEKLLEWCVNASGRPASCLSVNEKPTYVSGDRVLLCTLSLKKKTKNGVVFSPPTAPAPPAKALTEPTTSWTWSLRLFHGPSSKRGETEPSPSQPHPLGQEEGVEQWDLPRSSSVTDPEHRPEHQQPVPLNSSCCPSRH</sequence>
<feature type="region of interest" description="Disordered" evidence="1">
    <location>
        <begin position="115"/>
        <end position="172"/>
    </location>
</feature>
<keyword evidence="2" id="KW-0812">Transmembrane</keyword>
<evidence type="ECO:0000313" key="4">
    <source>
        <dbReference type="Proteomes" id="UP001460270"/>
    </source>
</evidence>
<evidence type="ECO:0000313" key="3">
    <source>
        <dbReference type="EMBL" id="KAK7913011.1"/>
    </source>
</evidence>
<keyword evidence="2" id="KW-0472">Membrane</keyword>
<protein>
    <submittedName>
        <fullName evidence="3">Uncharacterized protein</fullName>
    </submittedName>
</protein>
<accession>A0AAW0NZB7</accession>
<gene>
    <name evidence="3" type="ORF">WMY93_013222</name>
</gene>
<name>A0AAW0NZB7_9GOBI</name>
<dbReference type="Proteomes" id="UP001460270">
    <property type="component" value="Unassembled WGS sequence"/>
</dbReference>
<evidence type="ECO:0000256" key="1">
    <source>
        <dbReference type="SAM" id="MobiDB-lite"/>
    </source>
</evidence>
<comment type="caution">
    <text evidence="3">The sequence shown here is derived from an EMBL/GenBank/DDBJ whole genome shotgun (WGS) entry which is preliminary data.</text>
</comment>
<keyword evidence="4" id="KW-1185">Reference proteome</keyword>
<evidence type="ECO:0000256" key="2">
    <source>
        <dbReference type="SAM" id="Phobius"/>
    </source>
</evidence>